<evidence type="ECO:0000256" key="12">
    <source>
        <dbReference type="ARBA" id="ARBA00023235"/>
    </source>
</evidence>
<keyword evidence="9 15" id="KW-0663">Pyridoxal phosphate</keyword>
<evidence type="ECO:0000256" key="1">
    <source>
        <dbReference type="ARBA" id="ARBA00001352"/>
    </source>
</evidence>
<dbReference type="EMBL" id="LIBE01000112">
    <property type="protein sequence ID" value="KRO84940.1"/>
    <property type="molecule type" value="Genomic_DNA"/>
</dbReference>
<dbReference type="PANTHER" id="PTHR30538:SF1">
    <property type="entry name" value="L-LYSINE 2,3-AMINOMUTASE"/>
    <property type="match status" value="1"/>
</dbReference>
<reference evidence="17 18" key="1">
    <citation type="submission" date="2015-10" db="EMBL/GenBank/DDBJ databases">
        <title>Metagenome-Assembled Genomes uncover a global brackish microbiome.</title>
        <authorList>
            <person name="Hugerth L.W."/>
            <person name="Larsson J."/>
            <person name="Alneberg J."/>
            <person name="Lindh M.V."/>
            <person name="Legrand C."/>
            <person name="Pinhassi J."/>
            <person name="Andersson A.F."/>
        </authorList>
    </citation>
    <scope>NUCLEOTIDE SEQUENCE [LARGE SCALE GENOMIC DNA]</scope>
    <source>
        <strain evidence="17">BACL4 MAG-120920-bin41</strain>
    </source>
</reference>
<evidence type="ECO:0000313" key="18">
    <source>
        <dbReference type="Proteomes" id="UP000051547"/>
    </source>
</evidence>
<evidence type="ECO:0000256" key="10">
    <source>
        <dbReference type="ARBA" id="ARBA00023004"/>
    </source>
</evidence>
<evidence type="ECO:0000256" key="14">
    <source>
        <dbReference type="PIRSR" id="PIRSR004911-1"/>
    </source>
</evidence>
<name>A0A0R2TCP5_9GAMM</name>
<feature type="binding site" evidence="14">
    <location>
        <position position="122"/>
    </location>
    <ligand>
        <name>[4Fe-4S] cluster</name>
        <dbReference type="ChEBI" id="CHEBI:49883"/>
        <note>4Fe-4S-S-AdoMet</note>
    </ligand>
</feature>
<keyword evidence="6 14" id="KW-0004">4Fe-4S</keyword>
<gene>
    <name evidence="17" type="ORF">ABR72_09410</name>
</gene>
<feature type="modified residue" description="N6-(pyridoxal phosphate)lysine" evidence="15">
    <location>
        <position position="334"/>
    </location>
</feature>
<accession>A0A0R2TCP5</accession>
<evidence type="ECO:0000256" key="11">
    <source>
        <dbReference type="ARBA" id="ARBA00023014"/>
    </source>
</evidence>
<dbReference type="GO" id="GO:0016853">
    <property type="term" value="F:isomerase activity"/>
    <property type="evidence" value="ECO:0007669"/>
    <property type="project" value="UniProtKB-KW"/>
</dbReference>
<evidence type="ECO:0000256" key="2">
    <source>
        <dbReference type="ARBA" id="ARBA00001933"/>
    </source>
</evidence>
<sequence>MSAPSLTIIESDVPPPWQQMLSDLITDPQELLSLLSLDPQEKPLGLSAAVQFPLKVPRWFVSRIEPGDWQDPILRQLWPAQEEEIAAPNYVIDPLEETRFNPVPGLLHKYTSRVLLTAAPHCAVHCRYCFRRHFDYAGNAPSRTDWQAAFAHIAADARIEEVLLSGGDPLALSNRQFGWLLEQIESIAHVRTVRIHTRMTIVLPQRIDAEFAAMLGASRLKVVLVSHCNHANELSDESRAAFRALASNSVTLFNQSVILADVNNSSGVLIELSKALFDQGVLPYYLHLPDAVAGTAHFDVPIPDAQALVAEMQAQLPGYLVPRLVREEPGEDSKTRYA</sequence>
<keyword evidence="7" id="KW-0949">S-adenosyl-L-methionine</keyword>
<dbReference type="InterPro" id="IPR003739">
    <property type="entry name" value="Lys_aminomutase/Glu_NH3_mut"/>
</dbReference>
<dbReference type="PANTHER" id="PTHR30538">
    <property type="entry name" value="LYSINE 2,3-AMINOMUTASE-RELATED"/>
    <property type="match status" value="1"/>
</dbReference>
<dbReference type="SFLD" id="SFLDF00314">
    <property type="entry name" value="L-lysine_2_3-aminomutase_(yjeK"/>
    <property type="match status" value="1"/>
</dbReference>
<comment type="caution">
    <text evidence="17">The sequence shown here is derived from an EMBL/GenBank/DDBJ whole genome shotgun (WGS) entry which is preliminary data.</text>
</comment>
<dbReference type="Gene3D" id="3.20.20.70">
    <property type="entry name" value="Aldolase class I"/>
    <property type="match status" value="1"/>
</dbReference>
<dbReference type="AlphaFoldDB" id="A0A0R2TCP5"/>
<comment type="cofactor">
    <cofactor evidence="2 15">
        <name>pyridoxal 5'-phosphate</name>
        <dbReference type="ChEBI" id="CHEBI:597326"/>
    </cofactor>
</comment>
<feature type="binding site" evidence="14">
    <location>
        <position position="129"/>
    </location>
    <ligand>
        <name>[4Fe-4S] cluster</name>
        <dbReference type="ChEBI" id="CHEBI:49883"/>
        <note>4Fe-4S-S-AdoMet</note>
    </ligand>
</feature>
<proteinExistence type="inferred from homology"/>
<dbReference type="PIRSF" id="PIRSF004911">
    <property type="entry name" value="DUF160"/>
    <property type="match status" value="1"/>
</dbReference>
<dbReference type="CDD" id="cd01335">
    <property type="entry name" value="Radical_SAM"/>
    <property type="match status" value="1"/>
</dbReference>
<dbReference type="InterPro" id="IPR007197">
    <property type="entry name" value="rSAM"/>
</dbReference>
<comment type="cofactor">
    <cofactor evidence="3">
        <name>[4Fe-4S] cluster</name>
        <dbReference type="ChEBI" id="CHEBI:49883"/>
    </cofactor>
</comment>
<evidence type="ECO:0000259" key="16">
    <source>
        <dbReference type="PROSITE" id="PS51918"/>
    </source>
</evidence>
<dbReference type="SUPFAM" id="SSF102114">
    <property type="entry name" value="Radical SAM enzymes"/>
    <property type="match status" value="1"/>
</dbReference>
<dbReference type="GO" id="GO:0046872">
    <property type="term" value="F:metal ion binding"/>
    <property type="evidence" value="ECO:0007669"/>
    <property type="project" value="UniProtKB-KW"/>
</dbReference>
<evidence type="ECO:0000256" key="3">
    <source>
        <dbReference type="ARBA" id="ARBA00001966"/>
    </source>
</evidence>
<dbReference type="InterPro" id="IPR058240">
    <property type="entry name" value="rSAM_sf"/>
</dbReference>
<evidence type="ECO:0000256" key="9">
    <source>
        <dbReference type="ARBA" id="ARBA00022898"/>
    </source>
</evidence>
<dbReference type="GO" id="GO:0051539">
    <property type="term" value="F:4 iron, 4 sulfur cluster binding"/>
    <property type="evidence" value="ECO:0007669"/>
    <property type="project" value="UniProtKB-KW"/>
</dbReference>
<protein>
    <recommendedName>
        <fullName evidence="5">L-lysine 2,3-aminomutase</fullName>
    </recommendedName>
    <alternativeName>
        <fullName evidence="13">EF-P post-translational modification enzyme B</fullName>
    </alternativeName>
</protein>
<dbReference type="Proteomes" id="UP000051547">
    <property type="component" value="Unassembled WGS sequence"/>
</dbReference>
<evidence type="ECO:0000256" key="15">
    <source>
        <dbReference type="PIRSR" id="PIRSR603739-50"/>
    </source>
</evidence>
<comment type="catalytic activity">
    <reaction evidence="1">
        <text>L-lysine = D-beta-lysine</text>
        <dbReference type="Rhea" id="RHEA:44148"/>
        <dbReference type="ChEBI" id="CHEBI:32551"/>
        <dbReference type="ChEBI" id="CHEBI:84138"/>
    </reaction>
</comment>
<dbReference type="NCBIfam" id="TIGR03821">
    <property type="entry name" value="EFP_modif_epmB"/>
    <property type="match status" value="1"/>
</dbReference>
<keyword evidence="12" id="KW-0413">Isomerase</keyword>
<evidence type="ECO:0000256" key="7">
    <source>
        <dbReference type="ARBA" id="ARBA00022691"/>
    </source>
</evidence>
<comment type="similarity">
    <text evidence="4">Belongs to the radical SAM superfamily. KamA family.</text>
</comment>
<dbReference type="PROSITE" id="PS51918">
    <property type="entry name" value="RADICAL_SAM"/>
    <property type="match status" value="1"/>
</dbReference>
<evidence type="ECO:0000313" key="17">
    <source>
        <dbReference type="EMBL" id="KRO84940.1"/>
    </source>
</evidence>
<evidence type="ECO:0000256" key="4">
    <source>
        <dbReference type="ARBA" id="ARBA00008703"/>
    </source>
</evidence>
<dbReference type="Pfam" id="PF04055">
    <property type="entry name" value="Radical_SAM"/>
    <property type="match status" value="1"/>
</dbReference>
<evidence type="ECO:0000256" key="5">
    <source>
        <dbReference type="ARBA" id="ARBA00022363"/>
    </source>
</evidence>
<evidence type="ECO:0000256" key="6">
    <source>
        <dbReference type="ARBA" id="ARBA00022485"/>
    </source>
</evidence>
<dbReference type="InterPro" id="IPR022462">
    <property type="entry name" value="EpmB"/>
</dbReference>
<dbReference type="SFLD" id="SFLDS00029">
    <property type="entry name" value="Radical_SAM"/>
    <property type="match status" value="1"/>
</dbReference>
<dbReference type="NCBIfam" id="TIGR00238">
    <property type="entry name" value="KamA family radical SAM protein"/>
    <property type="match status" value="1"/>
</dbReference>
<keyword evidence="11 14" id="KW-0411">Iron-sulfur</keyword>
<feature type="binding site" evidence="14">
    <location>
        <position position="126"/>
    </location>
    <ligand>
        <name>[4Fe-4S] cluster</name>
        <dbReference type="ChEBI" id="CHEBI:49883"/>
        <note>4Fe-4S-S-AdoMet</note>
    </ligand>
</feature>
<feature type="domain" description="Radical SAM core" evidence="16">
    <location>
        <begin position="108"/>
        <end position="323"/>
    </location>
</feature>
<organism evidence="17 18">
    <name type="scientific">OM182 bacterium BACL3 MAG-120920-bin41</name>
    <dbReference type="NCBI Taxonomy" id="1655580"/>
    <lineage>
        <taxon>Bacteria</taxon>
        <taxon>Pseudomonadati</taxon>
        <taxon>Pseudomonadota</taxon>
        <taxon>Gammaproteobacteria</taxon>
        <taxon>OMG group</taxon>
        <taxon>OM182 clade</taxon>
    </lineage>
</organism>
<keyword evidence="10" id="KW-0408">Iron</keyword>
<evidence type="ECO:0000256" key="13">
    <source>
        <dbReference type="ARBA" id="ARBA00030756"/>
    </source>
</evidence>
<keyword evidence="8 14" id="KW-0479">Metal-binding</keyword>
<dbReference type="InterPro" id="IPR013785">
    <property type="entry name" value="Aldolase_TIM"/>
</dbReference>
<evidence type="ECO:0000256" key="8">
    <source>
        <dbReference type="ARBA" id="ARBA00022723"/>
    </source>
</evidence>
<dbReference type="SFLD" id="SFLDG01070">
    <property type="entry name" value="PLP-dependent"/>
    <property type="match status" value="1"/>
</dbReference>